<accession>A0A8J3DDT9</accession>
<feature type="chain" id="PRO_5035308891" evidence="1">
    <location>
        <begin position="20"/>
        <end position="300"/>
    </location>
</feature>
<dbReference type="AlphaFoldDB" id="A0A8J3DDT9"/>
<dbReference type="EMBL" id="BMXG01000027">
    <property type="protein sequence ID" value="GHC11950.1"/>
    <property type="molecule type" value="Genomic_DNA"/>
</dbReference>
<reference evidence="2" key="2">
    <citation type="submission" date="2020-09" db="EMBL/GenBank/DDBJ databases">
        <authorList>
            <person name="Sun Q."/>
            <person name="Kim S."/>
        </authorList>
    </citation>
    <scope>NUCLEOTIDE SEQUENCE</scope>
    <source>
        <strain evidence="2">KCTC 12870</strain>
    </source>
</reference>
<reference evidence="2" key="1">
    <citation type="journal article" date="2014" name="Int. J. Syst. Evol. Microbiol.">
        <title>Complete genome sequence of Corynebacterium casei LMG S-19264T (=DSM 44701T), isolated from a smear-ripened cheese.</title>
        <authorList>
            <consortium name="US DOE Joint Genome Institute (JGI-PGF)"/>
            <person name="Walter F."/>
            <person name="Albersmeier A."/>
            <person name="Kalinowski J."/>
            <person name="Ruckert C."/>
        </authorList>
    </citation>
    <scope>NUCLEOTIDE SEQUENCE</scope>
    <source>
        <strain evidence="2">KCTC 12870</strain>
    </source>
</reference>
<sequence length="300" mass="33548">MKTTLILLVTLLFGLSLQADTDAAAKQLAQQISTQMEKIGKTRLVLIGFKNKGETPGAELSVPDLIVAHLMISYPGDYEVVDPLQADAFLESAKIKESEAILPDNLKKIKDGLGVDAIVSGQILDVESEIKVHAKIIDVEKQAIVGYAVASLGKSRAGVRKDKEKSATPVIEMYGFGFEFVSAERIDKGLKVSCLVWGLNDEKQIWVYGDYNSNQTRVVDVDGNALICTDFWVSGNKVRYNQDIKQWIPKGVKTKMEFEFTTEQEIPDNLQLFEITCREFGYDVNDHNYRVAFQDIYIKQ</sequence>
<keyword evidence="1" id="KW-0732">Signal</keyword>
<dbReference type="Gene3D" id="3.40.50.10610">
    <property type="entry name" value="ABC-type transport auxiliary lipoprotein component"/>
    <property type="match status" value="1"/>
</dbReference>
<gene>
    <name evidence="2" type="ORF">GCM10007047_31650</name>
</gene>
<keyword evidence="3" id="KW-1185">Reference proteome</keyword>
<evidence type="ECO:0000313" key="2">
    <source>
        <dbReference type="EMBL" id="GHC11950.1"/>
    </source>
</evidence>
<dbReference type="Proteomes" id="UP000642829">
    <property type="component" value="Unassembled WGS sequence"/>
</dbReference>
<evidence type="ECO:0000256" key="1">
    <source>
        <dbReference type="SAM" id="SignalP"/>
    </source>
</evidence>
<name>A0A8J3DDT9_9BACT</name>
<proteinExistence type="predicted"/>
<feature type="signal peptide" evidence="1">
    <location>
        <begin position="1"/>
        <end position="19"/>
    </location>
</feature>
<evidence type="ECO:0000313" key="3">
    <source>
        <dbReference type="Proteomes" id="UP000642829"/>
    </source>
</evidence>
<organism evidence="2 3">
    <name type="scientific">Cerasicoccus arenae</name>
    <dbReference type="NCBI Taxonomy" id="424488"/>
    <lineage>
        <taxon>Bacteria</taxon>
        <taxon>Pseudomonadati</taxon>
        <taxon>Verrucomicrobiota</taxon>
        <taxon>Opitutia</taxon>
        <taxon>Puniceicoccales</taxon>
        <taxon>Cerasicoccaceae</taxon>
        <taxon>Cerasicoccus</taxon>
    </lineage>
</organism>
<comment type="caution">
    <text evidence="2">The sequence shown here is derived from an EMBL/GenBank/DDBJ whole genome shotgun (WGS) entry which is preliminary data.</text>
</comment>
<dbReference type="RefSeq" id="WP_189517050.1">
    <property type="nucleotide sequence ID" value="NZ_BMXG01000027.1"/>
</dbReference>
<protein>
    <submittedName>
        <fullName evidence="2">Uncharacterized protein</fullName>
    </submittedName>
</protein>